<dbReference type="GO" id="GO:0046872">
    <property type="term" value="F:metal ion binding"/>
    <property type="evidence" value="ECO:0007669"/>
    <property type="project" value="UniProtKB-UniRule"/>
</dbReference>
<proteinExistence type="inferred from homology"/>
<comment type="catalytic activity">
    <reaction evidence="5">
        <text>adenylyl-molybdopterin + molybdate = Mo-molybdopterin + AMP + H(+)</text>
        <dbReference type="Rhea" id="RHEA:35047"/>
        <dbReference type="ChEBI" id="CHEBI:15378"/>
        <dbReference type="ChEBI" id="CHEBI:36264"/>
        <dbReference type="ChEBI" id="CHEBI:62727"/>
        <dbReference type="ChEBI" id="CHEBI:71302"/>
        <dbReference type="ChEBI" id="CHEBI:456215"/>
    </reaction>
</comment>
<dbReference type="FunFam" id="2.170.190.11:FF:000001">
    <property type="entry name" value="Molybdopterin molybdenumtransferase"/>
    <property type="match status" value="1"/>
</dbReference>
<dbReference type="STRING" id="361077.A0A151ZK99"/>
<organism evidence="8 9">
    <name type="scientific">Tieghemostelium lacteum</name>
    <name type="common">Slime mold</name>
    <name type="synonym">Dictyostelium lacteum</name>
    <dbReference type="NCBI Taxonomy" id="361077"/>
    <lineage>
        <taxon>Eukaryota</taxon>
        <taxon>Amoebozoa</taxon>
        <taxon>Evosea</taxon>
        <taxon>Eumycetozoa</taxon>
        <taxon>Dictyostelia</taxon>
        <taxon>Dictyosteliales</taxon>
        <taxon>Raperosteliaceae</taxon>
        <taxon>Tieghemostelium</taxon>
    </lineage>
</organism>
<keyword evidence="4 5" id="KW-0501">Molybdenum cofactor biosynthesis</keyword>
<evidence type="ECO:0000256" key="5">
    <source>
        <dbReference type="RuleBase" id="RU365090"/>
    </source>
</evidence>
<dbReference type="SUPFAM" id="SSF53218">
    <property type="entry name" value="Molybdenum cofactor biosynthesis proteins"/>
    <property type="match status" value="2"/>
</dbReference>
<evidence type="ECO:0000256" key="3">
    <source>
        <dbReference type="ARBA" id="ARBA00008339"/>
    </source>
</evidence>
<reference evidence="8 9" key="1">
    <citation type="submission" date="2015-12" db="EMBL/GenBank/DDBJ databases">
        <title>Dictyostelia acquired genes for synthesis and detection of signals that induce cell-type specialization by lateral gene transfer from prokaryotes.</title>
        <authorList>
            <person name="Gloeckner G."/>
            <person name="Schaap P."/>
        </authorList>
    </citation>
    <scope>NUCLEOTIDE SEQUENCE [LARGE SCALE GENOMIC DNA]</scope>
    <source>
        <strain evidence="8 9">TK</strain>
    </source>
</reference>
<dbReference type="Gene3D" id="2.40.340.10">
    <property type="entry name" value="MoeA, C-terminal, domain IV"/>
    <property type="match status" value="1"/>
</dbReference>
<feature type="domain" description="MoaB/Mog" evidence="7">
    <location>
        <begin position="454"/>
        <end position="609"/>
    </location>
</feature>
<dbReference type="SUPFAM" id="SSF63867">
    <property type="entry name" value="MoeA C-terminal domain-like"/>
    <property type="match status" value="1"/>
</dbReference>
<dbReference type="Gene3D" id="2.170.190.11">
    <property type="entry name" value="Molybdopterin biosynthesis moea protein, domain 3"/>
    <property type="match status" value="1"/>
</dbReference>
<keyword evidence="5" id="KW-0808">Transferase</keyword>
<dbReference type="PANTHER" id="PTHR10192">
    <property type="entry name" value="MOLYBDOPTERIN BIOSYNTHESIS PROTEIN"/>
    <property type="match status" value="1"/>
</dbReference>
<comment type="pathway">
    <text evidence="1 5">Cofactor biosynthesis; molybdopterin biosynthesis.</text>
</comment>
<dbReference type="InParanoid" id="A0A151ZK99"/>
<keyword evidence="5" id="KW-0460">Magnesium</keyword>
<dbReference type="SUPFAM" id="SSF63882">
    <property type="entry name" value="MoeA N-terminal region -like"/>
    <property type="match status" value="1"/>
</dbReference>
<comment type="cofactor">
    <cofactor evidence="5">
        <name>Mg(2+)</name>
        <dbReference type="ChEBI" id="CHEBI:18420"/>
    </cofactor>
</comment>
<comment type="similarity">
    <text evidence="2">In the N-terminal section; belongs to the MoaB/Mog family.</text>
</comment>
<dbReference type="InterPro" id="IPR036688">
    <property type="entry name" value="MoeA_C_domain_IV_sf"/>
</dbReference>
<dbReference type="InterPro" id="IPR005110">
    <property type="entry name" value="MoeA_linker/N"/>
</dbReference>
<comment type="similarity">
    <text evidence="3">In the C-terminal section; belongs to the MoeA family.</text>
</comment>
<accession>A0A151ZK99</accession>
<keyword evidence="5" id="KW-0500">Molybdenum</keyword>
<keyword evidence="9" id="KW-1185">Reference proteome</keyword>
<dbReference type="Pfam" id="PF03454">
    <property type="entry name" value="MoeA_C"/>
    <property type="match status" value="1"/>
</dbReference>
<gene>
    <name evidence="8" type="ORF">DLAC_04674</name>
</gene>
<dbReference type="CDD" id="cd00886">
    <property type="entry name" value="MogA_MoaB"/>
    <property type="match status" value="1"/>
</dbReference>
<dbReference type="PANTHER" id="PTHR10192:SF5">
    <property type="entry name" value="GEPHYRIN"/>
    <property type="match status" value="1"/>
</dbReference>
<dbReference type="NCBIfam" id="TIGR00177">
    <property type="entry name" value="molyb_syn"/>
    <property type="match status" value="1"/>
</dbReference>
<dbReference type="Proteomes" id="UP000076078">
    <property type="component" value="Unassembled WGS sequence"/>
</dbReference>
<dbReference type="OMA" id="ESPYPMI"/>
<dbReference type="GO" id="GO:0061598">
    <property type="term" value="F:molybdopterin adenylyltransferase activity"/>
    <property type="evidence" value="ECO:0007669"/>
    <property type="project" value="UniProtKB-UniRule"/>
</dbReference>
<name>A0A151ZK99_TIELA</name>
<dbReference type="Pfam" id="PF00994">
    <property type="entry name" value="MoCF_biosynth"/>
    <property type="match status" value="2"/>
</dbReference>
<dbReference type="Gene3D" id="3.40.980.10">
    <property type="entry name" value="MoaB/Mog-like domain"/>
    <property type="match status" value="2"/>
</dbReference>
<evidence type="ECO:0000313" key="9">
    <source>
        <dbReference type="Proteomes" id="UP000076078"/>
    </source>
</evidence>
<dbReference type="InterPro" id="IPR005111">
    <property type="entry name" value="MoeA_C_domain_IV"/>
</dbReference>
<evidence type="ECO:0000313" key="8">
    <source>
        <dbReference type="EMBL" id="KYQ94376.1"/>
    </source>
</evidence>
<keyword evidence="5" id="KW-0479">Metal-binding</keyword>
<dbReference type="OrthoDB" id="4349954at2759"/>
<sequence>MNNLLNFLTSFSDNTNSNNNNNINNTTTPTNNMSSTIQNTEDNVSSSVNKINEFQVGILTISDRVSRGKATDQSGPEIINILKNQYKPLLSENDRFITVYKVVPDSIASIQGMVTQWTQLKFKLIITTGGTGFSPRDLTPEAIKPLLDKRAKGIDIAMLKSSLDVTPHAMLSRPCSGIRDKTLIVTLPGSVKAVRENLVTILPALPHAIDLICQEQVPDQSHLISNQPHLTTQQQELPTHHGGGNGGHSHSHGHGHVCGGSGKNKENESKYEMVAVNNAIETILKECEDLGIGEEQVETMNSFGRIIGQDVHSDIDFPQFRASIKDGYALNAKDGLGKYKVLGDSFAGSPINTTNENQSETNTEKYCVKITTGARVPEGYDSVIQIEDTKTLTENYIEVLSVVSSGQDIRPVGSDISKGSKVLSKGDKIGSSEIGLLATLGIRNLMVFKLPTITVLSTGNELVPFEDEIDSNNNKGTIRDTNSPTLQTLIRDVNNQFGQCCQLKGGKESFKIIPDNYDSLRDAIENTQSDIIITSGGVSMGELDLVKPLLEKIGKVHIGRVNMKPGKPLTFSTVTNKQTQKKTLVFSLPGNPVSSVVCFYVFVLPALRKLSGFTQFSLPMVEAKLSDRIPLDLQRPEYHRSQLTWDFQQQCFTAKSTGSQASCRMLSLSRSNCFLILPAGTPNQKYLEKNTIVKCLIISNIYS</sequence>
<dbReference type="InterPro" id="IPR001453">
    <property type="entry name" value="MoaB/Mog_dom"/>
</dbReference>
<dbReference type="PROSITE" id="PS01078">
    <property type="entry name" value="MOCF_BIOSYNTHESIS_1"/>
    <property type="match status" value="1"/>
</dbReference>
<evidence type="ECO:0000256" key="1">
    <source>
        <dbReference type="ARBA" id="ARBA00005046"/>
    </source>
</evidence>
<dbReference type="Pfam" id="PF03453">
    <property type="entry name" value="MoeA_N"/>
    <property type="match status" value="1"/>
</dbReference>
<dbReference type="InterPro" id="IPR008284">
    <property type="entry name" value="MoCF_biosynth_CS"/>
</dbReference>
<evidence type="ECO:0000259" key="7">
    <source>
        <dbReference type="SMART" id="SM00852"/>
    </source>
</evidence>
<comment type="function">
    <text evidence="5">Catalyzes two steps in the biosynthesis of the molybdenum cofactor. In the first step, molybdopterin is adenylated. Subsequently, molybdate is inserted into adenylated molybdopterin and AMP is released.</text>
</comment>
<evidence type="ECO:0000256" key="4">
    <source>
        <dbReference type="ARBA" id="ARBA00023150"/>
    </source>
</evidence>
<feature type="region of interest" description="Disordered" evidence="6">
    <location>
        <begin position="230"/>
        <end position="264"/>
    </location>
</feature>
<comment type="caution">
    <text evidence="8">The sequence shown here is derived from an EMBL/GenBank/DDBJ whole genome shotgun (WGS) entry which is preliminary data.</text>
</comment>
<protein>
    <submittedName>
        <fullName evidence="8">Gephyrin</fullName>
    </submittedName>
</protein>
<dbReference type="SMART" id="SM00852">
    <property type="entry name" value="MoCF_biosynth"/>
    <property type="match status" value="2"/>
</dbReference>
<comment type="similarity">
    <text evidence="5">Belongs to the MoeA family.</text>
</comment>
<dbReference type="AlphaFoldDB" id="A0A151ZK99"/>
<evidence type="ECO:0000256" key="6">
    <source>
        <dbReference type="SAM" id="MobiDB-lite"/>
    </source>
</evidence>
<feature type="domain" description="MoaB/Mog" evidence="7">
    <location>
        <begin position="57"/>
        <end position="208"/>
    </location>
</feature>
<dbReference type="Gene3D" id="3.90.105.10">
    <property type="entry name" value="Molybdopterin biosynthesis moea protein, domain 2"/>
    <property type="match status" value="1"/>
</dbReference>
<dbReference type="GO" id="GO:0006777">
    <property type="term" value="P:Mo-molybdopterin cofactor biosynthetic process"/>
    <property type="evidence" value="ECO:0007669"/>
    <property type="project" value="UniProtKB-UniRule"/>
</dbReference>
<dbReference type="EMBL" id="LODT01000022">
    <property type="protein sequence ID" value="KYQ94376.1"/>
    <property type="molecule type" value="Genomic_DNA"/>
</dbReference>
<comment type="catalytic activity">
    <reaction evidence="5">
        <text>molybdopterin + ATP + H(+) = adenylyl-molybdopterin + diphosphate</text>
        <dbReference type="Rhea" id="RHEA:31331"/>
        <dbReference type="ChEBI" id="CHEBI:15378"/>
        <dbReference type="ChEBI" id="CHEBI:30616"/>
        <dbReference type="ChEBI" id="CHEBI:33019"/>
        <dbReference type="ChEBI" id="CHEBI:58698"/>
        <dbReference type="ChEBI" id="CHEBI:62727"/>
    </reaction>
</comment>
<evidence type="ECO:0000256" key="2">
    <source>
        <dbReference type="ARBA" id="ARBA00007589"/>
    </source>
</evidence>
<dbReference type="InterPro" id="IPR036425">
    <property type="entry name" value="MoaB/Mog-like_dom_sf"/>
</dbReference>
<dbReference type="InterPro" id="IPR036135">
    <property type="entry name" value="MoeA_linker/N_sf"/>
</dbReference>
<dbReference type="InterPro" id="IPR038987">
    <property type="entry name" value="MoeA-like"/>
</dbReference>
<dbReference type="UniPathway" id="UPA00344"/>
<dbReference type="CDD" id="cd00887">
    <property type="entry name" value="MoeA"/>
    <property type="match status" value="1"/>
</dbReference>
<dbReference type="GO" id="GO:0061599">
    <property type="term" value="F:molybdopterin molybdotransferase activity"/>
    <property type="evidence" value="ECO:0007669"/>
    <property type="project" value="UniProtKB-UniRule"/>
</dbReference>
<dbReference type="GO" id="GO:0005524">
    <property type="term" value="F:ATP binding"/>
    <property type="evidence" value="ECO:0007669"/>
    <property type="project" value="UniProtKB-UniRule"/>
</dbReference>
<dbReference type="GO" id="GO:0005829">
    <property type="term" value="C:cytosol"/>
    <property type="evidence" value="ECO:0007669"/>
    <property type="project" value="TreeGrafter"/>
</dbReference>
<dbReference type="FunCoup" id="A0A151ZK99">
    <property type="interactions" value="347"/>
</dbReference>